<evidence type="ECO:0000313" key="3">
    <source>
        <dbReference type="EMBL" id="WFD26630.1"/>
    </source>
</evidence>
<gene>
    <name evidence="3" type="ORF">MNAN1_001613</name>
</gene>
<keyword evidence="4" id="KW-1185">Reference proteome</keyword>
<dbReference type="InterPro" id="IPR019140">
    <property type="entry name" value="MCM_complex-bd"/>
</dbReference>
<evidence type="ECO:0000256" key="1">
    <source>
        <dbReference type="ARBA" id="ARBA00004123"/>
    </source>
</evidence>
<evidence type="ECO:0000313" key="4">
    <source>
        <dbReference type="Proteomes" id="UP001213623"/>
    </source>
</evidence>
<reference evidence="3" key="1">
    <citation type="submission" date="2023-03" db="EMBL/GenBank/DDBJ databases">
        <title>Mating type loci evolution in Malassezia.</title>
        <authorList>
            <person name="Coelho M.A."/>
        </authorList>
    </citation>
    <scope>NUCLEOTIDE SEQUENCE</scope>
    <source>
        <strain evidence="3">CBS 9557</strain>
    </source>
</reference>
<dbReference type="Pfam" id="PF09739">
    <property type="entry name" value="MCM_bind"/>
    <property type="match status" value="2"/>
</dbReference>
<name>A0AAF0ELB6_9BASI</name>
<dbReference type="GO" id="GO:0005634">
    <property type="term" value="C:nucleus"/>
    <property type="evidence" value="ECO:0007669"/>
    <property type="project" value="UniProtKB-SubCell"/>
</dbReference>
<dbReference type="Proteomes" id="UP001213623">
    <property type="component" value="Chromosome 3"/>
</dbReference>
<dbReference type="PANTHER" id="PTHR13489:SF0">
    <property type="entry name" value="MINI-CHROMOSOME MAINTENANCE COMPLEX-BINDING PROTEIN"/>
    <property type="match status" value="1"/>
</dbReference>
<accession>A0AAF0ELB6</accession>
<evidence type="ECO:0000256" key="2">
    <source>
        <dbReference type="ARBA" id="ARBA00023242"/>
    </source>
</evidence>
<proteinExistence type="predicted"/>
<evidence type="ECO:0008006" key="5">
    <source>
        <dbReference type="Google" id="ProtNLM"/>
    </source>
</evidence>
<dbReference type="AlphaFoldDB" id="A0AAF0ELB6"/>
<dbReference type="EMBL" id="CP119894">
    <property type="protein sequence ID" value="WFD26630.1"/>
    <property type="molecule type" value="Genomic_DNA"/>
</dbReference>
<protein>
    <recommendedName>
        <fullName evidence="5">Mini-chromosome maintenance complex-binding protein</fullName>
    </recommendedName>
</protein>
<dbReference type="PANTHER" id="PTHR13489">
    <property type="entry name" value="MINI-CHROMOSOME MAINTENANCE COMPLEX-BINDING PROTEIN"/>
    <property type="match status" value="1"/>
</dbReference>
<keyword evidence="2" id="KW-0539">Nucleus</keyword>
<sequence length="547" mass="60489">MPTEVKAPLRLLSEPRKVIDDSWERYANAHDVWKTVDATYAELRALPESEQIPYLTLANVKQLLAFSQTEQGRANGVLVRWQCMIQDTGLGWELYIKSLVHDGKDICTMYGNEIDHTDHEFESAAMDGDRMAERAVFYGVSLPGMTPWARDRAVGAPHTLAEALEALQLELADMKRAPLPEDASVTALVKMYNLEEAEPLKTTDVIDLVGLLTVDGVPSAEWHLNDTEDIQWVPSIHVLHWKRTPLESLALPLEADSAPQVPTPSPFVDHDTMRAALVDYLATALGHDVLAAEYLLLALLARIHARRSGVTVGSFSLNLSRVTGHELEPALASLMPAVVRQPLSLASLNDPAHTLFVRHTGQHAQAGRLQLPSGTCVVVDERAMEEGKLEDHGMRNIRALSSVLQKRSLPYVLPYSEMDLSTDLILVVLSEGKSFLPVDVHVPVHSTQSRAPPSVSAETLEAWRAFLARTRHEALTIPENVSQHIQDDFVQRRRASSTFDQDDLQRCLVIARLLALSHGHTELTPALWTRAVALDAARAARLAPTPP</sequence>
<comment type="subcellular location">
    <subcellularLocation>
        <location evidence="1">Nucleus</location>
    </subcellularLocation>
</comment>
<dbReference type="GO" id="GO:0006261">
    <property type="term" value="P:DNA-templated DNA replication"/>
    <property type="evidence" value="ECO:0007669"/>
    <property type="project" value="TreeGrafter"/>
</dbReference>
<dbReference type="GO" id="GO:0003682">
    <property type="term" value="F:chromatin binding"/>
    <property type="evidence" value="ECO:0007669"/>
    <property type="project" value="TreeGrafter"/>
</dbReference>
<organism evidence="3 4">
    <name type="scientific">Malassezia nana</name>
    <dbReference type="NCBI Taxonomy" id="180528"/>
    <lineage>
        <taxon>Eukaryota</taxon>
        <taxon>Fungi</taxon>
        <taxon>Dikarya</taxon>
        <taxon>Basidiomycota</taxon>
        <taxon>Ustilaginomycotina</taxon>
        <taxon>Malasseziomycetes</taxon>
        <taxon>Malasseziales</taxon>
        <taxon>Malasseziaceae</taxon>
        <taxon>Malassezia</taxon>
    </lineage>
</organism>